<evidence type="ECO:0000256" key="4">
    <source>
        <dbReference type="ARBA" id="ARBA00022723"/>
    </source>
</evidence>
<dbReference type="InterPro" id="IPR002401">
    <property type="entry name" value="Cyt_P450_E_grp-I"/>
</dbReference>
<keyword evidence="11" id="KW-1185">Reference proteome</keyword>
<dbReference type="InterPro" id="IPR050121">
    <property type="entry name" value="Cytochrome_P450_monoxygenase"/>
</dbReference>
<dbReference type="Gene3D" id="1.10.630.10">
    <property type="entry name" value="Cytochrome P450"/>
    <property type="match status" value="1"/>
</dbReference>
<keyword evidence="7 8" id="KW-0503">Monooxygenase</keyword>
<organism evidence="10 11">
    <name type="scientific">Aspergillus keveii</name>
    <dbReference type="NCBI Taxonomy" id="714993"/>
    <lineage>
        <taxon>Eukaryota</taxon>
        <taxon>Fungi</taxon>
        <taxon>Dikarya</taxon>
        <taxon>Ascomycota</taxon>
        <taxon>Pezizomycotina</taxon>
        <taxon>Eurotiomycetes</taxon>
        <taxon>Eurotiomycetidae</taxon>
        <taxon>Eurotiales</taxon>
        <taxon>Aspergillaceae</taxon>
        <taxon>Aspergillus</taxon>
        <taxon>Aspergillus subgen. Nidulantes</taxon>
    </lineage>
</organism>
<protein>
    <submittedName>
        <fullName evidence="10">Cytochrome P450</fullName>
    </submittedName>
</protein>
<dbReference type="InterPro" id="IPR017972">
    <property type="entry name" value="Cyt_P450_CS"/>
</dbReference>
<keyword evidence="6 8" id="KW-0408">Iron</keyword>
<name>A0ABR4FSZ8_9EURO</name>
<dbReference type="CDD" id="cd11058">
    <property type="entry name" value="CYP60B-like"/>
    <property type="match status" value="1"/>
</dbReference>
<keyword evidence="9" id="KW-0812">Transmembrane</keyword>
<dbReference type="PRINTS" id="PR00463">
    <property type="entry name" value="EP450I"/>
</dbReference>
<dbReference type="Pfam" id="PF00067">
    <property type="entry name" value="p450"/>
    <property type="match status" value="1"/>
</dbReference>
<proteinExistence type="inferred from homology"/>
<keyword evidence="5 8" id="KW-0560">Oxidoreductase</keyword>
<dbReference type="PANTHER" id="PTHR24305">
    <property type="entry name" value="CYTOCHROME P450"/>
    <property type="match status" value="1"/>
</dbReference>
<evidence type="ECO:0000313" key="11">
    <source>
        <dbReference type="Proteomes" id="UP001610563"/>
    </source>
</evidence>
<sequence>MAAFKNVWFSSLALKDGYLFQIVVTGILAAALAWLGKSIYNVYFHPLSHYPGPRLYAASSIPLSIAQLRGRWHLFVQAAHEQYGPVVRVGPSELSYISATAWKDTCARREGNPPLPRDHIFFNEMLVDTRTMTMANNADHARLRRALNPAFSQKALLEQESILQRNVDVLLDQIGERARRGLTSDLRAWYNYATFDLIGDLAFGDTFGCLGNSQFHEWVQMVLDYFYAAILLQVVHRYRPLNKLLAMLLPSSVVQKKERHTQMALDKVRARTSSIGMSGRHDFIHYMQRAVEAGSITSEELEMQASIIILAGSETTSIALTYATYFLITHPETLDGLRAELAEHFTREDEITLLSLNQLQFLQAVLQETLRLRPPITNGFPRQTPPGGAVIDGRYVPGNTVVNVHHWATYHSAANFLHPDNFHPERWMGDEGFAGDSRDSFQPFSVGPRDCVGKKFAYDSMKLILARLLWRYDLAIAEKSVSGNSGGRRESWINEHRAYVSWHVPPLHVKVIPRR</sequence>
<evidence type="ECO:0000256" key="7">
    <source>
        <dbReference type="ARBA" id="ARBA00023033"/>
    </source>
</evidence>
<comment type="similarity">
    <text evidence="2 8">Belongs to the cytochrome P450 family.</text>
</comment>
<comment type="cofactor">
    <cofactor evidence="1">
        <name>heme</name>
        <dbReference type="ChEBI" id="CHEBI:30413"/>
    </cofactor>
</comment>
<comment type="caution">
    <text evidence="10">The sequence shown here is derived from an EMBL/GenBank/DDBJ whole genome shotgun (WGS) entry which is preliminary data.</text>
</comment>
<keyword evidence="9" id="KW-1133">Transmembrane helix</keyword>
<evidence type="ECO:0000256" key="6">
    <source>
        <dbReference type="ARBA" id="ARBA00023004"/>
    </source>
</evidence>
<dbReference type="Proteomes" id="UP001610563">
    <property type="component" value="Unassembled WGS sequence"/>
</dbReference>
<dbReference type="InterPro" id="IPR036396">
    <property type="entry name" value="Cyt_P450_sf"/>
</dbReference>
<evidence type="ECO:0000256" key="2">
    <source>
        <dbReference type="ARBA" id="ARBA00010617"/>
    </source>
</evidence>
<keyword evidence="4 8" id="KW-0479">Metal-binding</keyword>
<evidence type="ECO:0000256" key="1">
    <source>
        <dbReference type="ARBA" id="ARBA00001971"/>
    </source>
</evidence>
<keyword evidence="3 8" id="KW-0349">Heme</keyword>
<gene>
    <name evidence="10" type="ORF">BJX66DRAFT_347037</name>
</gene>
<dbReference type="EMBL" id="JBFTWV010000126">
    <property type="protein sequence ID" value="KAL2786103.1"/>
    <property type="molecule type" value="Genomic_DNA"/>
</dbReference>
<dbReference type="SUPFAM" id="SSF48264">
    <property type="entry name" value="Cytochrome P450"/>
    <property type="match status" value="1"/>
</dbReference>
<evidence type="ECO:0000256" key="3">
    <source>
        <dbReference type="ARBA" id="ARBA00022617"/>
    </source>
</evidence>
<evidence type="ECO:0000256" key="5">
    <source>
        <dbReference type="ARBA" id="ARBA00023002"/>
    </source>
</evidence>
<dbReference type="PROSITE" id="PS00086">
    <property type="entry name" value="CYTOCHROME_P450"/>
    <property type="match status" value="1"/>
</dbReference>
<evidence type="ECO:0000313" key="10">
    <source>
        <dbReference type="EMBL" id="KAL2786103.1"/>
    </source>
</evidence>
<dbReference type="PANTHER" id="PTHR24305:SF210">
    <property type="entry name" value="CYTOCHROME P450 MONOOXYGENASE ASQL-RELATED"/>
    <property type="match status" value="1"/>
</dbReference>
<keyword evidence="9" id="KW-0472">Membrane</keyword>
<dbReference type="PRINTS" id="PR00385">
    <property type="entry name" value="P450"/>
</dbReference>
<evidence type="ECO:0000256" key="8">
    <source>
        <dbReference type="RuleBase" id="RU000461"/>
    </source>
</evidence>
<reference evidence="10 11" key="1">
    <citation type="submission" date="2024-07" db="EMBL/GenBank/DDBJ databases">
        <title>Section-level genome sequencing and comparative genomics of Aspergillus sections Usti and Cavernicolus.</title>
        <authorList>
            <consortium name="Lawrence Berkeley National Laboratory"/>
            <person name="Nybo J.L."/>
            <person name="Vesth T.C."/>
            <person name="Theobald S."/>
            <person name="Frisvad J.C."/>
            <person name="Larsen T.O."/>
            <person name="Kjaerboelling I."/>
            <person name="Rothschild-Mancinelli K."/>
            <person name="Lyhne E.K."/>
            <person name="Kogle M.E."/>
            <person name="Barry K."/>
            <person name="Clum A."/>
            <person name="Na H."/>
            <person name="Ledsgaard L."/>
            <person name="Lin J."/>
            <person name="Lipzen A."/>
            <person name="Kuo A."/>
            <person name="Riley R."/>
            <person name="Mondo S."/>
            <person name="Labutti K."/>
            <person name="Haridas S."/>
            <person name="Pangalinan J."/>
            <person name="Salamov A.A."/>
            <person name="Simmons B.A."/>
            <person name="Magnuson J.K."/>
            <person name="Chen J."/>
            <person name="Drula E."/>
            <person name="Henrissat B."/>
            <person name="Wiebenga A."/>
            <person name="Lubbers R.J."/>
            <person name="Gomes A.C."/>
            <person name="Makela M.R."/>
            <person name="Stajich J."/>
            <person name="Grigoriev I.V."/>
            <person name="Mortensen U.H."/>
            <person name="De Vries R.P."/>
            <person name="Baker S.E."/>
            <person name="Andersen M.R."/>
        </authorList>
    </citation>
    <scope>NUCLEOTIDE SEQUENCE [LARGE SCALE GENOMIC DNA]</scope>
    <source>
        <strain evidence="10 11">CBS 209.92</strain>
    </source>
</reference>
<feature type="transmembrane region" description="Helical" evidence="9">
    <location>
        <begin position="18"/>
        <end position="36"/>
    </location>
</feature>
<accession>A0ABR4FSZ8</accession>
<evidence type="ECO:0000256" key="9">
    <source>
        <dbReference type="SAM" id="Phobius"/>
    </source>
</evidence>
<dbReference type="InterPro" id="IPR001128">
    <property type="entry name" value="Cyt_P450"/>
</dbReference>